<keyword evidence="3" id="KW-0863">Zinc-finger</keyword>
<gene>
    <name evidence="7" type="ORF">GIB67_012690</name>
</gene>
<dbReference type="EMBL" id="JACGCM010000816">
    <property type="protein sequence ID" value="KAF6165793.1"/>
    <property type="molecule type" value="Genomic_DNA"/>
</dbReference>
<proteinExistence type="predicted"/>
<keyword evidence="4" id="KW-0862">Zinc</keyword>
<dbReference type="PANTHER" id="PTHR46481:SF10">
    <property type="entry name" value="ZINC FINGER BED DOMAIN-CONTAINING PROTEIN 39"/>
    <property type="match status" value="1"/>
</dbReference>
<keyword evidence="2" id="KW-0479">Metal-binding</keyword>
<evidence type="ECO:0000259" key="6">
    <source>
        <dbReference type="Pfam" id="PF05699"/>
    </source>
</evidence>
<dbReference type="Proteomes" id="UP000541444">
    <property type="component" value="Unassembled WGS sequence"/>
</dbReference>
<dbReference type="Pfam" id="PF05699">
    <property type="entry name" value="Dimer_Tnp_hAT"/>
    <property type="match status" value="1"/>
</dbReference>
<accession>A0A7J7NFF0</accession>
<dbReference type="GO" id="GO:0005634">
    <property type="term" value="C:nucleus"/>
    <property type="evidence" value="ECO:0007669"/>
    <property type="project" value="UniProtKB-SubCell"/>
</dbReference>
<evidence type="ECO:0000313" key="7">
    <source>
        <dbReference type="EMBL" id="KAF6165793.1"/>
    </source>
</evidence>
<dbReference type="OrthoDB" id="2610923at2759"/>
<evidence type="ECO:0000256" key="2">
    <source>
        <dbReference type="ARBA" id="ARBA00022723"/>
    </source>
</evidence>
<sequence length="460" mass="52009">MPQHLAPSVLYPPFPIFFLSPYTHIQWPPFSIPPQPLLAPPPTVLPPIYPSLAKQFAQAEERRTNQLCLECKDRRQKLKAERQRRLDENDRKHRALDELRHTVLELYQVQPQGAPICSGAPSPCAFPPVHALAPTPRLKCLWSTLVLKVPPLVCPQIQYTLASPLKRTRLIPPFEPSDILPGNAWENAMLSTPPTRGPATHNLSVLPLEQPTSPNKSLARKSMPPFALAPTILRTLGVASTTQSIQNFSPSRILGKICFTLDMWTSNPKLGYLCLTGNFISNDWKLHKQIISFTMVYSPHAGHILCDSIYACLLGLNLTHKGSLENIQESSDTSDHLNTSNNDFFMPVKHNIKMRKLPLDIQHRWSATYLVLDATIPYLKRYLDQIPIKVSSKYLFDLLDWWKANEYMYPILVVMARDLLTIPISTITSESAFSAGEQVLSKYRSCLLPETVEVLICLRD</sequence>
<name>A0A7J7NFF0_9MAGN</name>
<keyword evidence="5" id="KW-0539">Nucleus</keyword>
<comment type="caution">
    <text evidence="7">The sequence shown here is derived from an EMBL/GenBank/DDBJ whole genome shotgun (WGS) entry which is preliminary data.</text>
</comment>
<dbReference type="InterPro" id="IPR008906">
    <property type="entry name" value="HATC_C_dom"/>
</dbReference>
<protein>
    <recommendedName>
        <fullName evidence="6">HAT C-terminal dimerisation domain-containing protein</fullName>
    </recommendedName>
</protein>
<keyword evidence="8" id="KW-1185">Reference proteome</keyword>
<dbReference type="InterPro" id="IPR052035">
    <property type="entry name" value="ZnF_BED_domain_contain"/>
</dbReference>
<dbReference type="InterPro" id="IPR012337">
    <property type="entry name" value="RNaseH-like_sf"/>
</dbReference>
<evidence type="ECO:0000256" key="5">
    <source>
        <dbReference type="ARBA" id="ARBA00023242"/>
    </source>
</evidence>
<dbReference type="SUPFAM" id="SSF53098">
    <property type="entry name" value="Ribonuclease H-like"/>
    <property type="match status" value="1"/>
</dbReference>
<dbReference type="AlphaFoldDB" id="A0A7J7NFF0"/>
<reference evidence="7 8" key="1">
    <citation type="journal article" date="2020" name="IScience">
        <title>Genome Sequencing of the Endangered Kingdonia uniflora (Circaeasteraceae, Ranunculales) Reveals Potential Mechanisms of Evolutionary Specialization.</title>
        <authorList>
            <person name="Sun Y."/>
            <person name="Deng T."/>
            <person name="Zhang A."/>
            <person name="Moore M.J."/>
            <person name="Landis J.B."/>
            <person name="Lin N."/>
            <person name="Zhang H."/>
            <person name="Zhang X."/>
            <person name="Huang J."/>
            <person name="Zhang X."/>
            <person name="Sun H."/>
            <person name="Wang H."/>
        </authorList>
    </citation>
    <scope>NUCLEOTIDE SEQUENCE [LARGE SCALE GENOMIC DNA]</scope>
    <source>
        <strain evidence="7">TB1705</strain>
        <tissue evidence="7">Leaf</tissue>
    </source>
</reference>
<dbReference type="GO" id="GO:0046983">
    <property type="term" value="F:protein dimerization activity"/>
    <property type="evidence" value="ECO:0007669"/>
    <property type="project" value="InterPro"/>
</dbReference>
<evidence type="ECO:0000256" key="3">
    <source>
        <dbReference type="ARBA" id="ARBA00022771"/>
    </source>
</evidence>
<dbReference type="GO" id="GO:0008270">
    <property type="term" value="F:zinc ion binding"/>
    <property type="evidence" value="ECO:0007669"/>
    <property type="project" value="UniProtKB-KW"/>
</dbReference>
<dbReference type="PANTHER" id="PTHR46481">
    <property type="entry name" value="ZINC FINGER BED DOMAIN-CONTAINING PROTEIN 4"/>
    <property type="match status" value="1"/>
</dbReference>
<evidence type="ECO:0000256" key="1">
    <source>
        <dbReference type="ARBA" id="ARBA00004123"/>
    </source>
</evidence>
<organism evidence="7 8">
    <name type="scientific">Kingdonia uniflora</name>
    <dbReference type="NCBI Taxonomy" id="39325"/>
    <lineage>
        <taxon>Eukaryota</taxon>
        <taxon>Viridiplantae</taxon>
        <taxon>Streptophyta</taxon>
        <taxon>Embryophyta</taxon>
        <taxon>Tracheophyta</taxon>
        <taxon>Spermatophyta</taxon>
        <taxon>Magnoliopsida</taxon>
        <taxon>Ranunculales</taxon>
        <taxon>Circaeasteraceae</taxon>
        <taxon>Kingdonia</taxon>
    </lineage>
</organism>
<feature type="domain" description="HAT C-terminal dimerisation" evidence="6">
    <location>
        <begin position="379"/>
        <end position="460"/>
    </location>
</feature>
<comment type="subcellular location">
    <subcellularLocation>
        <location evidence="1">Nucleus</location>
    </subcellularLocation>
</comment>
<evidence type="ECO:0000313" key="8">
    <source>
        <dbReference type="Proteomes" id="UP000541444"/>
    </source>
</evidence>
<evidence type="ECO:0000256" key="4">
    <source>
        <dbReference type="ARBA" id="ARBA00022833"/>
    </source>
</evidence>